<accession>A0A445J3U2</accession>
<sequence length="203" mass="23543">MHRQSLGSPSPKLPKLETLVTDEDDAPKPHRLSLSPPPPPPHKFVHLIPVLTLLCFFVLYLFSHTPSPSGTTHSPPLLLHTFRISLNLSPRSFRFRLESFHRIQPLAITPSRFGGEDRRRHWTIHGCKKKRCFGDPKFATDSETSPSQETRRFLSSHVLLAAYFLNIFLFPVYIAICLYLSLRKKKNHFHLLTSSIFYSIWFW</sequence>
<keyword evidence="2" id="KW-0472">Membrane</keyword>
<proteinExistence type="predicted"/>
<evidence type="ECO:0000313" key="4">
    <source>
        <dbReference type="Proteomes" id="UP000289340"/>
    </source>
</evidence>
<comment type="caution">
    <text evidence="3">The sequence shown here is derived from an EMBL/GenBank/DDBJ whole genome shotgun (WGS) entry which is preliminary data.</text>
</comment>
<dbReference type="PANTHER" id="PTHR35297">
    <property type="entry name" value="PROTEIN, PUTATIVE-RELATED"/>
    <property type="match status" value="1"/>
</dbReference>
<feature type="transmembrane region" description="Helical" evidence="2">
    <location>
        <begin position="44"/>
        <end position="62"/>
    </location>
</feature>
<dbReference type="Proteomes" id="UP000289340">
    <property type="component" value="Chromosome 9"/>
</dbReference>
<reference evidence="3 4" key="1">
    <citation type="submission" date="2018-09" db="EMBL/GenBank/DDBJ databases">
        <title>A high-quality reference genome of wild soybean provides a powerful tool to mine soybean genomes.</title>
        <authorList>
            <person name="Xie M."/>
            <person name="Chung C.Y.L."/>
            <person name="Li M.-W."/>
            <person name="Wong F.-L."/>
            <person name="Chan T.-F."/>
            <person name="Lam H.-M."/>
        </authorList>
    </citation>
    <scope>NUCLEOTIDE SEQUENCE [LARGE SCALE GENOMIC DNA]</scope>
    <source>
        <strain evidence="4">cv. W05</strain>
        <tissue evidence="3">Hypocotyl of etiolated seedlings</tissue>
    </source>
</reference>
<evidence type="ECO:0000256" key="1">
    <source>
        <dbReference type="SAM" id="MobiDB-lite"/>
    </source>
</evidence>
<gene>
    <name evidence="3" type="ORF">D0Y65_024789</name>
</gene>
<dbReference type="AlphaFoldDB" id="A0A445J3U2"/>
<evidence type="ECO:0000313" key="3">
    <source>
        <dbReference type="EMBL" id="RZB93053.1"/>
    </source>
</evidence>
<dbReference type="EMBL" id="QZWG01000009">
    <property type="protein sequence ID" value="RZB93053.1"/>
    <property type="molecule type" value="Genomic_DNA"/>
</dbReference>
<name>A0A445J3U2_GLYSO</name>
<organism evidence="3 4">
    <name type="scientific">Glycine soja</name>
    <name type="common">Wild soybean</name>
    <dbReference type="NCBI Taxonomy" id="3848"/>
    <lineage>
        <taxon>Eukaryota</taxon>
        <taxon>Viridiplantae</taxon>
        <taxon>Streptophyta</taxon>
        <taxon>Embryophyta</taxon>
        <taxon>Tracheophyta</taxon>
        <taxon>Spermatophyta</taxon>
        <taxon>Magnoliopsida</taxon>
        <taxon>eudicotyledons</taxon>
        <taxon>Gunneridae</taxon>
        <taxon>Pentapetalae</taxon>
        <taxon>rosids</taxon>
        <taxon>fabids</taxon>
        <taxon>Fabales</taxon>
        <taxon>Fabaceae</taxon>
        <taxon>Papilionoideae</taxon>
        <taxon>50 kb inversion clade</taxon>
        <taxon>NPAAA clade</taxon>
        <taxon>indigoferoid/millettioid clade</taxon>
        <taxon>Phaseoleae</taxon>
        <taxon>Glycine</taxon>
        <taxon>Glycine subgen. Soja</taxon>
    </lineage>
</organism>
<keyword evidence="4" id="KW-1185">Reference proteome</keyword>
<protein>
    <recommendedName>
        <fullName evidence="5">Transmembrane protein</fullName>
    </recommendedName>
</protein>
<keyword evidence="2" id="KW-0812">Transmembrane</keyword>
<feature type="transmembrane region" description="Helical" evidence="2">
    <location>
        <begin position="160"/>
        <end position="182"/>
    </location>
</feature>
<evidence type="ECO:0000256" key="2">
    <source>
        <dbReference type="SAM" id="Phobius"/>
    </source>
</evidence>
<feature type="region of interest" description="Disordered" evidence="1">
    <location>
        <begin position="1"/>
        <end position="38"/>
    </location>
</feature>
<evidence type="ECO:0008006" key="5">
    <source>
        <dbReference type="Google" id="ProtNLM"/>
    </source>
</evidence>
<keyword evidence="2" id="KW-1133">Transmembrane helix</keyword>
<dbReference type="PANTHER" id="PTHR35297:SF2">
    <property type="entry name" value="PROTEIN, PUTATIVE-RELATED"/>
    <property type="match status" value="1"/>
</dbReference>